<name>T1GFG0_MEGSC</name>
<accession>T1GFG0</accession>
<dbReference type="EMBL" id="CAQQ02091795">
    <property type="status" value="NOT_ANNOTATED_CDS"/>
    <property type="molecule type" value="Genomic_DNA"/>
</dbReference>
<reference evidence="1" key="2">
    <citation type="submission" date="2015-06" db="UniProtKB">
        <authorList>
            <consortium name="EnsemblMetazoa"/>
        </authorList>
    </citation>
    <scope>IDENTIFICATION</scope>
</reference>
<dbReference type="EnsemblMetazoa" id="MESCA002101-RA">
    <property type="protein sequence ID" value="MESCA002101-PA"/>
    <property type="gene ID" value="MESCA002101"/>
</dbReference>
<proteinExistence type="predicted"/>
<evidence type="ECO:0000313" key="1">
    <source>
        <dbReference type="EnsemblMetazoa" id="MESCA002101-PA"/>
    </source>
</evidence>
<keyword evidence="2" id="KW-1185">Reference proteome</keyword>
<dbReference type="AlphaFoldDB" id="T1GFG0"/>
<dbReference type="HOGENOM" id="CLU_2309189_0_0_1"/>
<dbReference type="EMBL" id="CAQQ02091796">
    <property type="status" value="NOT_ANNOTATED_CDS"/>
    <property type="molecule type" value="Genomic_DNA"/>
</dbReference>
<sequence length="100" mass="11416">MGQTNIYFSSKLLEELSFLWCISGVTCFHADYILVFRVNACGGRFGVAQHKKIGKEQFKIKAPGETLSNKRNMPESITLKDTDEMYSNVMIKCIKIFLSR</sequence>
<organism evidence="1 2">
    <name type="scientific">Megaselia scalaris</name>
    <name type="common">Humpbacked fly</name>
    <name type="synonym">Phora scalaris</name>
    <dbReference type="NCBI Taxonomy" id="36166"/>
    <lineage>
        <taxon>Eukaryota</taxon>
        <taxon>Metazoa</taxon>
        <taxon>Ecdysozoa</taxon>
        <taxon>Arthropoda</taxon>
        <taxon>Hexapoda</taxon>
        <taxon>Insecta</taxon>
        <taxon>Pterygota</taxon>
        <taxon>Neoptera</taxon>
        <taxon>Endopterygota</taxon>
        <taxon>Diptera</taxon>
        <taxon>Brachycera</taxon>
        <taxon>Muscomorpha</taxon>
        <taxon>Platypezoidea</taxon>
        <taxon>Phoridae</taxon>
        <taxon>Megaseliini</taxon>
        <taxon>Megaselia</taxon>
    </lineage>
</organism>
<protein>
    <submittedName>
        <fullName evidence="1">Uncharacterized protein</fullName>
    </submittedName>
</protein>
<evidence type="ECO:0000313" key="2">
    <source>
        <dbReference type="Proteomes" id="UP000015102"/>
    </source>
</evidence>
<dbReference type="Proteomes" id="UP000015102">
    <property type="component" value="Unassembled WGS sequence"/>
</dbReference>
<reference evidence="2" key="1">
    <citation type="submission" date="2013-02" db="EMBL/GenBank/DDBJ databases">
        <authorList>
            <person name="Hughes D."/>
        </authorList>
    </citation>
    <scope>NUCLEOTIDE SEQUENCE</scope>
    <source>
        <strain>Durham</strain>
        <strain evidence="2">NC isolate 2 -- Noor lab</strain>
    </source>
</reference>